<dbReference type="EMBL" id="AP024702">
    <property type="protein sequence ID" value="BCX46970.1"/>
    <property type="molecule type" value="Genomic_DNA"/>
</dbReference>
<organism evidence="2 3">
    <name type="scientific">Haloferula helveola</name>
    <dbReference type="NCBI Taxonomy" id="490095"/>
    <lineage>
        <taxon>Bacteria</taxon>
        <taxon>Pseudomonadati</taxon>
        <taxon>Verrucomicrobiota</taxon>
        <taxon>Verrucomicrobiia</taxon>
        <taxon>Verrucomicrobiales</taxon>
        <taxon>Verrucomicrobiaceae</taxon>
        <taxon>Haloferula</taxon>
    </lineage>
</organism>
<proteinExistence type="predicted"/>
<keyword evidence="1" id="KW-0472">Membrane</keyword>
<dbReference type="Proteomes" id="UP001374893">
    <property type="component" value="Chromosome"/>
</dbReference>
<keyword evidence="1" id="KW-1133">Transmembrane helix</keyword>
<evidence type="ECO:0000313" key="2">
    <source>
        <dbReference type="EMBL" id="BCX46970.1"/>
    </source>
</evidence>
<evidence type="ECO:0000313" key="3">
    <source>
        <dbReference type="Proteomes" id="UP001374893"/>
    </source>
</evidence>
<reference evidence="2 3" key="1">
    <citation type="submission" date="2021-06" db="EMBL/GenBank/DDBJ databases">
        <title>Complete genome of Haloferula helveola possessing various polysaccharide degrading enzymes.</title>
        <authorList>
            <person name="Takami H."/>
            <person name="Huang C."/>
            <person name="Hamasaki K."/>
        </authorList>
    </citation>
    <scope>NUCLEOTIDE SEQUENCE [LARGE SCALE GENOMIC DNA]</scope>
    <source>
        <strain evidence="2 3">CN-1</strain>
    </source>
</reference>
<keyword evidence="3" id="KW-1185">Reference proteome</keyword>
<protein>
    <submittedName>
        <fullName evidence="2">Uncharacterized protein</fullName>
    </submittedName>
</protein>
<sequence length="143" mass="16008">MTGTSQLAQPMKGPLIAAFSLIALLGGSVYLIPRWVAASRARPLYGNFDIGLRCMGGHEIFLFLAETRAYDNCPGHRSLDSPAEVIRTETSVTILNSRDQTPRLRIDYDGSRHTITSIERGWTEDLPQVSNPWRTWLPKILPE</sequence>
<name>A0ABM7R7W7_9BACT</name>
<gene>
    <name evidence="2" type="ORF">HAHE_08780</name>
</gene>
<evidence type="ECO:0000256" key="1">
    <source>
        <dbReference type="SAM" id="Phobius"/>
    </source>
</evidence>
<keyword evidence="1" id="KW-0812">Transmembrane</keyword>
<accession>A0ABM7R7W7</accession>
<feature type="transmembrane region" description="Helical" evidence="1">
    <location>
        <begin position="15"/>
        <end position="32"/>
    </location>
</feature>